<dbReference type="InterPro" id="IPR051242">
    <property type="entry name" value="WD-EF-hand_domain"/>
</dbReference>
<protein>
    <submittedName>
        <fullName evidence="2">Uncharacterized protein</fullName>
    </submittedName>
</protein>
<evidence type="ECO:0000313" key="2">
    <source>
        <dbReference type="EMBL" id="TNN72615.1"/>
    </source>
</evidence>
<keyword evidence="3" id="KW-1185">Reference proteome</keyword>
<sequence length="119" mass="13496">MLSCDVLGSPQVLHLQSSGQYLTVSKGGTVGLRDREDMSLLHTHRLQNSTVSPKDLWVTDVVLLHNVHKIAVSFTSKEVVFYDILSRQDFKSKYKLQTIGWIPLTRTWPSSPSETLEDR</sequence>
<accession>A0A4Z2I590</accession>
<organism evidence="2 3">
    <name type="scientific">Liparis tanakae</name>
    <name type="common">Tanaka's snailfish</name>
    <dbReference type="NCBI Taxonomy" id="230148"/>
    <lineage>
        <taxon>Eukaryota</taxon>
        <taxon>Metazoa</taxon>
        <taxon>Chordata</taxon>
        <taxon>Craniata</taxon>
        <taxon>Vertebrata</taxon>
        <taxon>Euteleostomi</taxon>
        <taxon>Actinopterygii</taxon>
        <taxon>Neopterygii</taxon>
        <taxon>Teleostei</taxon>
        <taxon>Neoteleostei</taxon>
        <taxon>Acanthomorphata</taxon>
        <taxon>Eupercaria</taxon>
        <taxon>Perciformes</taxon>
        <taxon>Cottioidei</taxon>
        <taxon>Cottales</taxon>
        <taxon>Liparidae</taxon>
        <taxon>Liparis</taxon>
    </lineage>
</organism>
<evidence type="ECO:0000313" key="3">
    <source>
        <dbReference type="Proteomes" id="UP000314294"/>
    </source>
</evidence>
<reference evidence="2 3" key="1">
    <citation type="submission" date="2019-03" db="EMBL/GenBank/DDBJ databases">
        <title>First draft genome of Liparis tanakae, snailfish: a comprehensive survey of snailfish specific genes.</title>
        <authorList>
            <person name="Kim W."/>
            <person name="Song I."/>
            <person name="Jeong J.-H."/>
            <person name="Kim D."/>
            <person name="Kim S."/>
            <person name="Ryu S."/>
            <person name="Song J.Y."/>
            <person name="Lee S.K."/>
        </authorList>
    </citation>
    <scope>NUCLEOTIDE SEQUENCE [LARGE SCALE GENOMIC DNA]</scope>
    <source>
        <tissue evidence="2">Muscle</tissue>
    </source>
</reference>
<evidence type="ECO:0000256" key="1">
    <source>
        <dbReference type="ARBA" id="ARBA00022737"/>
    </source>
</evidence>
<dbReference type="PANTHER" id="PTHR44324:SF1">
    <property type="entry name" value="WD REPEAT-CONTAINING PROTEIN 49"/>
    <property type="match status" value="1"/>
</dbReference>
<comment type="caution">
    <text evidence="2">The sequence shown here is derived from an EMBL/GenBank/DDBJ whole genome shotgun (WGS) entry which is preliminary data.</text>
</comment>
<proteinExistence type="predicted"/>
<gene>
    <name evidence="2" type="ORF">EYF80_017222</name>
</gene>
<dbReference type="Proteomes" id="UP000314294">
    <property type="component" value="Unassembled WGS sequence"/>
</dbReference>
<dbReference type="OrthoDB" id="8925965at2759"/>
<dbReference type="AlphaFoldDB" id="A0A4Z2I590"/>
<name>A0A4Z2I590_9TELE</name>
<keyword evidence="1" id="KW-0677">Repeat</keyword>
<dbReference type="EMBL" id="SRLO01000135">
    <property type="protein sequence ID" value="TNN72615.1"/>
    <property type="molecule type" value="Genomic_DNA"/>
</dbReference>
<dbReference type="PANTHER" id="PTHR44324">
    <property type="entry name" value="WD40 REPEAT DOMAIN 95"/>
    <property type="match status" value="1"/>
</dbReference>